<dbReference type="EMBL" id="CM042880">
    <property type="protein sequence ID" value="KAI4389530.1"/>
    <property type="molecule type" value="Genomic_DNA"/>
</dbReference>
<dbReference type="Proteomes" id="UP001057402">
    <property type="component" value="Chromosome 1"/>
</dbReference>
<evidence type="ECO:0000313" key="2">
    <source>
        <dbReference type="Proteomes" id="UP001057402"/>
    </source>
</evidence>
<comment type="caution">
    <text evidence="1">The sequence shown here is derived from an EMBL/GenBank/DDBJ whole genome shotgun (WGS) entry which is preliminary data.</text>
</comment>
<gene>
    <name evidence="1" type="ORF">MLD38_001746</name>
</gene>
<protein>
    <submittedName>
        <fullName evidence="1">Uncharacterized protein</fullName>
    </submittedName>
</protein>
<accession>A0ACB9SEA5</accession>
<name>A0ACB9SEA5_9MYRT</name>
<organism evidence="1 2">
    <name type="scientific">Melastoma candidum</name>
    <dbReference type="NCBI Taxonomy" id="119954"/>
    <lineage>
        <taxon>Eukaryota</taxon>
        <taxon>Viridiplantae</taxon>
        <taxon>Streptophyta</taxon>
        <taxon>Embryophyta</taxon>
        <taxon>Tracheophyta</taxon>
        <taxon>Spermatophyta</taxon>
        <taxon>Magnoliopsida</taxon>
        <taxon>eudicotyledons</taxon>
        <taxon>Gunneridae</taxon>
        <taxon>Pentapetalae</taxon>
        <taxon>rosids</taxon>
        <taxon>malvids</taxon>
        <taxon>Myrtales</taxon>
        <taxon>Melastomataceae</taxon>
        <taxon>Melastomatoideae</taxon>
        <taxon>Melastomateae</taxon>
        <taxon>Melastoma</taxon>
    </lineage>
</organism>
<keyword evidence="2" id="KW-1185">Reference proteome</keyword>
<proteinExistence type="predicted"/>
<evidence type="ECO:0000313" key="1">
    <source>
        <dbReference type="EMBL" id="KAI4389530.1"/>
    </source>
</evidence>
<reference evidence="2" key="1">
    <citation type="journal article" date="2023" name="Front. Plant Sci.">
        <title>Chromosomal-level genome assembly of Melastoma candidum provides insights into trichome evolution.</title>
        <authorList>
            <person name="Zhong Y."/>
            <person name="Wu W."/>
            <person name="Sun C."/>
            <person name="Zou P."/>
            <person name="Liu Y."/>
            <person name="Dai S."/>
            <person name="Zhou R."/>
        </authorList>
    </citation>
    <scope>NUCLEOTIDE SEQUENCE [LARGE SCALE GENOMIC DNA]</scope>
</reference>
<sequence length="465" mass="50558">MLAWIQLTLAVTIVVVLVIVTAAFVLWPYFCRQRADRADGVGSLQDGIAKLHEARTGLPRQLDLSSRRRPGYSVFGRGASARPLFCWADHPSLITDAVENGWSRFAFMGYKSWPSSRSSLLGACASGDPQGRGVPEPEISWEVSHGSADFMQKIRLNSGLKRVNSSNPLAAACVIKAALPLPGPPLGNLSFPQEAYFEITVLDFGSDHSSRRSGVEGERIKLIRGDPEMKANSESFFHVASARGNNKMEESKLNVKDDGIDEPVLLSIGFTAGGALPLKLPGTYAGSIGFNSTGSIYMDGSKVMFESKKTEWGRTEKVIGCGFDPRQKKVYFTIDSELVEVVHGKAEEYGAPLYPTLAANNDVTVLVNFGQGPFKYSPANTHRTSNPCFIGPLAGSPAMGAAYEDSRELFSMGRIDSGWLHRSVNRGSYPSDQHTTRTIDFDEESEADLFEIFLDSASRSAHAAS</sequence>